<dbReference type="InterPro" id="IPR025110">
    <property type="entry name" value="AMP-bd_C"/>
</dbReference>
<accession>A0A8J3BW33</accession>
<dbReference type="GO" id="GO:0043041">
    <property type="term" value="P:amino acid activation for nonribosomal peptide biosynthetic process"/>
    <property type="evidence" value="ECO:0007669"/>
    <property type="project" value="TreeGrafter"/>
</dbReference>
<dbReference type="InterPro" id="IPR020845">
    <property type="entry name" value="AMP-binding_CS"/>
</dbReference>
<reference evidence="3" key="2">
    <citation type="submission" date="2020-09" db="EMBL/GenBank/DDBJ databases">
        <authorList>
            <person name="Sun Q."/>
            <person name="Zhou Y."/>
        </authorList>
    </citation>
    <scope>NUCLEOTIDE SEQUENCE</scope>
    <source>
        <strain evidence="3">CGMCC 4.7299</strain>
    </source>
</reference>
<dbReference type="Proteomes" id="UP000656042">
    <property type="component" value="Unassembled WGS sequence"/>
</dbReference>
<comment type="caution">
    <text evidence="3">The sequence shown here is derived from an EMBL/GenBank/DDBJ whole genome shotgun (WGS) entry which is preliminary data.</text>
</comment>
<dbReference type="Gene3D" id="2.30.38.10">
    <property type="entry name" value="Luciferase, Domain 3"/>
    <property type="match status" value="1"/>
</dbReference>
<name>A0A8J3BW33_9ACTN</name>
<sequence>MTIEYTTALWGGEANPPCLIDAVVAAARRHPDRPALVTGESAFTYAQLMSWAASIADDLERAGSRAGELIGVACPRGAEAVAAMVAVLLSGRAYVPLDLDYPRLRLEHMLRDSGVGVVLHAGPELDLAVSAVTVPVRRPEVGEQVDSRSPRLWDWVAKHEPDLPGYVIYTSGSTGWPKGVLLQHRCLDNVVQWQAECSPAPDLRTAQFAPLNFDVSFQEIFGTLGGGGTVVVIPERLRRDPGEMLDWLAEQRVQRLFLPYVALQMVAVAAGNRESVADLTLVEINVAGEQLVCTEDIREFFRRLPTCRLVNHYGQSESAMVSYHILGPDPNDWPTMAPIGSPLPGCELLIDTDASGDGTGELLVAGMPVSLGYINQPELNRRRFIHVPATRHGHRQLFRTGDLVRFEEGHARYLTRMDEDVKLRGIRINLTEVEAQLLMLPEVASATVVLSAVPGRPRALRAAVVLRDPGYPFDEDRVREALDLVLPAVSVPLSIVALERMPRTPSGKVDRDAVAQVIEDALSIGPSL</sequence>
<feature type="domain" description="AMP-dependent synthetase/ligase" evidence="1">
    <location>
        <begin position="25"/>
        <end position="373"/>
    </location>
</feature>
<dbReference type="EMBL" id="BMMX01000001">
    <property type="protein sequence ID" value="GGK72697.1"/>
    <property type="molecule type" value="Genomic_DNA"/>
</dbReference>
<evidence type="ECO:0000259" key="1">
    <source>
        <dbReference type="Pfam" id="PF00501"/>
    </source>
</evidence>
<evidence type="ECO:0000313" key="3">
    <source>
        <dbReference type="EMBL" id="GGK72697.1"/>
    </source>
</evidence>
<protein>
    <recommendedName>
        <fullName evidence="5">Amino acid adenylation domain-containing protein</fullName>
    </recommendedName>
</protein>
<organism evidence="3 4">
    <name type="scientific">Mangrovihabitans endophyticus</name>
    <dbReference type="NCBI Taxonomy" id="1751298"/>
    <lineage>
        <taxon>Bacteria</taxon>
        <taxon>Bacillati</taxon>
        <taxon>Actinomycetota</taxon>
        <taxon>Actinomycetes</taxon>
        <taxon>Micromonosporales</taxon>
        <taxon>Micromonosporaceae</taxon>
        <taxon>Mangrovihabitans</taxon>
    </lineage>
</organism>
<dbReference type="GO" id="GO:0005737">
    <property type="term" value="C:cytoplasm"/>
    <property type="evidence" value="ECO:0007669"/>
    <property type="project" value="TreeGrafter"/>
</dbReference>
<dbReference type="InterPro" id="IPR045851">
    <property type="entry name" value="AMP-bd_C_sf"/>
</dbReference>
<dbReference type="Gene3D" id="3.40.50.980">
    <property type="match status" value="2"/>
</dbReference>
<dbReference type="GO" id="GO:0031177">
    <property type="term" value="F:phosphopantetheine binding"/>
    <property type="evidence" value="ECO:0007669"/>
    <property type="project" value="TreeGrafter"/>
</dbReference>
<dbReference type="AlphaFoldDB" id="A0A8J3BW33"/>
<dbReference type="PANTHER" id="PTHR45527:SF1">
    <property type="entry name" value="FATTY ACID SYNTHASE"/>
    <property type="match status" value="1"/>
</dbReference>
<dbReference type="RefSeq" id="WP_229715346.1">
    <property type="nucleotide sequence ID" value="NZ_BMMX01000001.1"/>
</dbReference>
<evidence type="ECO:0008006" key="5">
    <source>
        <dbReference type="Google" id="ProtNLM"/>
    </source>
</evidence>
<reference evidence="3" key="1">
    <citation type="journal article" date="2014" name="Int. J. Syst. Evol. Microbiol.">
        <title>Complete genome sequence of Corynebacterium casei LMG S-19264T (=DSM 44701T), isolated from a smear-ripened cheese.</title>
        <authorList>
            <consortium name="US DOE Joint Genome Institute (JGI-PGF)"/>
            <person name="Walter F."/>
            <person name="Albersmeier A."/>
            <person name="Kalinowski J."/>
            <person name="Ruckert C."/>
        </authorList>
    </citation>
    <scope>NUCLEOTIDE SEQUENCE</scope>
    <source>
        <strain evidence="3">CGMCC 4.7299</strain>
    </source>
</reference>
<dbReference type="InterPro" id="IPR000873">
    <property type="entry name" value="AMP-dep_synth/lig_dom"/>
</dbReference>
<evidence type="ECO:0000313" key="4">
    <source>
        <dbReference type="Proteomes" id="UP000656042"/>
    </source>
</evidence>
<dbReference type="PANTHER" id="PTHR45527">
    <property type="entry name" value="NONRIBOSOMAL PEPTIDE SYNTHETASE"/>
    <property type="match status" value="1"/>
</dbReference>
<dbReference type="PROSITE" id="PS00455">
    <property type="entry name" value="AMP_BINDING"/>
    <property type="match status" value="1"/>
</dbReference>
<dbReference type="GO" id="GO:0044550">
    <property type="term" value="P:secondary metabolite biosynthetic process"/>
    <property type="evidence" value="ECO:0007669"/>
    <property type="project" value="TreeGrafter"/>
</dbReference>
<gene>
    <name evidence="3" type="ORF">GCM10012284_03190</name>
</gene>
<dbReference type="Pfam" id="PF00501">
    <property type="entry name" value="AMP-binding"/>
    <property type="match status" value="1"/>
</dbReference>
<dbReference type="SUPFAM" id="SSF56801">
    <property type="entry name" value="Acetyl-CoA synthetase-like"/>
    <property type="match status" value="1"/>
</dbReference>
<feature type="domain" description="AMP-binding enzyme C-terminal" evidence="2">
    <location>
        <begin position="432"/>
        <end position="508"/>
    </location>
</feature>
<evidence type="ECO:0000259" key="2">
    <source>
        <dbReference type="Pfam" id="PF13193"/>
    </source>
</evidence>
<keyword evidence="4" id="KW-1185">Reference proteome</keyword>
<proteinExistence type="predicted"/>
<dbReference type="Gene3D" id="3.30.300.30">
    <property type="match status" value="1"/>
</dbReference>
<dbReference type="Pfam" id="PF13193">
    <property type="entry name" value="AMP-binding_C"/>
    <property type="match status" value="1"/>
</dbReference>